<dbReference type="AlphaFoldDB" id="A0A061RTH1"/>
<evidence type="ECO:0000313" key="2">
    <source>
        <dbReference type="EMBL" id="JAC76127.1"/>
    </source>
</evidence>
<name>A0A061RTH1_9CHLO</name>
<evidence type="ECO:0000256" key="1">
    <source>
        <dbReference type="SAM" id="MobiDB-lite"/>
    </source>
</evidence>
<feature type="region of interest" description="Disordered" evidence="1">
    <location>
        <begin position="1"/>
        <end position="21"/>
    </location>
</feature>
<feature type="compositionally biased region" description="Basic residues" evidence="1">
    <location>
        <begin position="9"/>
        <end position="19"/>
    </location>
</feature>
<proteinExistence type="predicted"/>
<gene>
    <name evidence="2" type="ORF">TSPGSL018_21078</name>
</gene>
<accession>A0A061RTH1</accession>
<dbReference type="EMBL" id="GBEZ01009464">
    <property type="protein sequence ID" value="JAC76127.1"/>
    <property type="molecule type" value="Transcribed_RNA"/>
</dbReference>
<sequence length="54" mass="6171">VSVTAGKPSGHHKDSKKARQGKECQTLFDTHYEQYPSFDLKELPVSFLVVLYFL</sequence>
<feature type="non-terminal residue" evidence="2">
    <location>
        <position position="1"/>
    </location>
</feature>
<organism evidence="2">
    <name type="scientific">Tetraselmis sp. GSL018</name>
    <dbReference type="NCBI Taxonomy" id="582737"/>
    <lineage>
        <taxon>Eukaryota</taxon>
        <taxon>Viridiplantae</taxon>
        <taxon>Chlorophyta</taxon>
        <taxon>core chlorophytes</taxon>
        <taxon>Chlorodendrophyceae</taxon>
        <taxon>Chlorodendrales</taxon>
        <taxon>Chlorodendraceae</taxon>
        <taxon>Tetraselmis</taxon>
    </lineage>
</organism>
<protein>
    <submittedName>
        <fullName evidence="2">Uncharacterized protein</fullName>
    </submittedName>
</protein>
<reference evidence="2" key="1">
    <citation type="submission" date="2014-05" db="EMBL/GenBank/DDBJ databases">
        <title>The transcriptome of the halophilic microalga Tetraselmis sp. GSL018 isolated from the Great Salt Lake, Utah.</title>
        <authorList>
            <person name="Jinkerson R.E."/>
            <person name="D'Adamo S."/>
            <person name="Posewitz M.C."/>
        </authorList>
    </citation>
    <scope>NUCLEOTIDE SEQUENCE</scope>
    <source>
        <strain evidence="2">GSL018</strain>
    </source>
</reference>